<feature type="region of interest" description="Disordered" evidence="1">
    <location>
        <begin position="74"/>
        <end position="113"/>
    </location>
</feature>
<dbReference type="RefSeq" id="WP_189225713.1">
    <property type="nucleotide sequence ID" value="NZ_BMRG01000011.1"/>
</dbReference>
<feature type="compositionally biased region" description="Polar residues" evidence="1">
    <location>
        <begin position="101"/>
        <end position="113"/>
    </location>
</feature>
<evidence type="ECO:0008006" key="4">
    <source>
        <dbReference type="Google" id="ProtNLM"/>
    </source>
</evidence>
<organism evidence="2 3">
    <name type="scientific">Saccharothrix coeruleofusca</name>
    <dbReference type="NCBI Taxonomy" id="33919"/>
    <lineage>
        <taxon>Bacteria</taxon>
        <taxon>Bacillati</taxon>
        <taxon>Actinomycetota</taxon>
        <taxon>Actinomycetes</taxon>
        <taxon>Pseudonocardiales</taxon>
        <taxon>Pseudonocardiaceae</taxon>
        <taxon>Saccharothrix</taxon>
    </lineage>
</organism>
<proteinExistence type="predicted"/>
<dbReference type="SUPFAM" id="SSF55961">
    <property type="entry name" value="Bet v1-like"/>
    <property type="match status" value="1"/>
</dbReference>
<comment type="caution">
    <text evidence="2">The sequence shown here is derived from an EMBL/GenBank/DDBJ whole genome shotgun (WGS) entry which is preliminary data.</text>
</comment>
<gene>
    <name evidence="2" type="ORF">GCM10010185_49740</name>
</gene>
<sequence length="113" mass="12339">MASYEYHAPVDVPARQLFDLLAQPEALPQHLPGLVADDASLRVDHDRRVLTWSEGSLAVVDEEEAGRSLITLTVNSDRGPDTQRELEEAVAALSHRAASQADATETESGNAWY</sequence>
<reference evidence="2" key="2">
    <citation type="submission" date="2020-09" db="EMBL/GenBank/DDBJ databases">
        <authorList>
            <person name="Sun Q."/>
            <person name="Ohkuma M."/>
        </authorList>
    </citation>
    <scope>NUCLEOTIDE SEQUENCE</scope>
    <source>
        <strain evidence="2">JCM 3313</strain>
    </source>
</reference>
<evidence type="ECO:0000256" key="1">
    <source>
        <dbReference type="SAM" id="MobiDB-lite"/>
    </source>
</evidence>
<feature type="compositionally biased region" description="Basic and acidic residues" evidence="1">
    <location>
        <begin position="78"/>
        <end position="87"/>
    </location>
</feature>
<dbReference type="EMBL" id="BMRG01000011">
    <property type="protein sequence ID" value="GGP70690.1"/>
    <property type="molecule type" value="Genomic_DNA"/>
</dbReference>
<protein>
    <recommendedName>
        <fullName evidence="4">Polyketide cyclase/dehydrase/lipid transport protein</fullName>
    </recommendedName>
</protein>
<reference evidence="2" key="1">
    <citation type="journal article" date="2014" name="Int. J. Syst. Evol. Microbiol.">
        <title>Complete genome sequence of Corynebacterium casei LMG S-19264T (=DSM 44701T), isolated from a smear-ripened cheese.</title>
        <authorList>
            <consortium name="US DOE Joint Genome Institute (JGI-PGF)"/>
            <person name="Walter F."/>
            <person name="Albersmeier A."/>
            <person name="Kalinowski J."/>
            <person name="Ruckert C."/>
        </authorList>
    </citation>
    <scope>NUCLEOTIDE SEQUENCE</scope>
    <source>
        <strain evidence="2">JCM 3313</strain>
    </source>
</reference>
<evidence type="ECO:0000313" key="2">
    <source>
        <dbReference type="EMBL" id="GGP70690.1"/>
    </source>
</evidence>
<evidence type="ECO:0000313" key="3">
    <source>
        <dbReference type="Proteomes" id="UP000639606"/>
    </source>
</evidence>
<dbReference type="Proteomes" id="UP000639606">
    <property type="component" value="Unassembled WGS sequence"/>
</dbReference>
<accession>A0A918EG55</accession>
<dbReference type="AlphaFoldDB" id="A0A918EG55"/>
<name>A0A918EG55_9PSEU</name>
<keyword evidence="3" id="KW-1185">Reference proteome</keyword>